<name>A0A8K0G6H3_IGNLU</name>
<evidence type="ECO:0000313" key="2">
    <source>
        <dbReference type="Proteomes" id="UP000801492"/>
    </source>
</evidence>
<comment type="caution">
    <text evidence="1">The sequence shown here is derived from an EMBL/GenBank/DDBJ whole genome shotgun (WGS) entry which is preliminary data.</text>
</comment>
<dbReference type="AlphaFoldDB" id="A0A8K0G6H3"/>
<protein>
    <submittedName>
        <fullName evidence="1">Uncharacterized protein</fullName>
    </submittedName>
</protein>
<gene>
    <name evidence="1" type="ORF">ILUMI_15851</name>
</gene>
<evidence type="ECO:0000313" key="1">
    <source>
        <dbReference type="EMBL" id="KAF2890322.1"/>
    </source>
</evidence>
<dbReference type="Gene3D" id="3.80.10.10">
    <property type="entry name" value="Ribonuclease Inhibitor"/>
    <property type="match status" value="1"/>
</dbReference>
<dbReference type="EMBL" id="VTPC01054556">
    <property type="protein sequence ID" value="KAF2890322.1"/>
    <property type="molecule type" value="Genomic_DNA"/>
</dbReference>
<reference evidence="1" key="1">
    <citation type="submission" date="2019-08" db="EMBL/GenBank/DDBJ databases">
        <title>The genome of the North American firefly Photinus pyralis.</title>
        <authorList>
            <consortium name="Photinus pyralis genome working group"/>
            <person name="Fallon T.R."/>
            <person name="Sander Lower S.E."/>
            <person name="Weng J.-K."/>
        </authorList>
    </citation>
    <scope>NUCLEOTIDE SEQUENCE</scope>
    <source>
        <strain evidence="1">TRF0915ILg1</strain>
        <tissue evidence="1">Whole body</tissue>
    </source>
</reference>
<proteinExistence type="predicted"/>
<dbReference type="SUPFAM" id="SSF52058">
    <property type="entry name" value="L domain-like"/>
    <property type="match status" value="1"/>
</dbReference>
<sequence length="150" mass="16568">MSSNLSSLHTLDLTDNDLPTVPIAMHSLNSLKHLSLAANSINILTNTSLLGVANHLEELDVTELPLKVFETGALNKMIYLNTLKIGVYNNVKNFNIPRIIECNFGLKRLEIEVEKDTDLGVELSGKLPPKLRSMRITGPILKDLDPAILQ</sequence>
<dbReference type="OrthoDB" id="1111193at2759"/>
<keyword evidence="2" id="KW-1185">Reference proteome</keyword>
<dbReference type="Proteomes" id="UP000801492">
    <property type="component" value="Unassembled WGS sequence"/>
</dbReference>
<organism evidence="1 2">
    <name type="scientific">Ignelater luminosus</name>
    <name type="common">Cucubano</name>
    <name type="synonym">Pyrophorus luminosus</name>
    <dbReference type="NCBI Taxonomy" id="2038154"/>
    <lineage>
        <taxon>Eukaryota</taxon>
        <taxon>Metazoa</taxon>
        <taxon>Ecdysozoa</taxon>
        <taxon>Arthropoda</taxon>
        <taxon>Hexapoda</taxon>
        <taxon>Insecta</taxon>
        <taxon>Pterygota</taxon>
        <taxon>Neoptera</taxon>
        <taxon>Endopterygota</taxon>
        <taxon>Coleoptera</taxon>
        <taxon>Polyphaga</taxon>
        <taxon>Elateriformia</taxon>
        <taxon>Elateroidea</taxon>
        <taxon>Elateridae</taxon>
        <taxon>Agrypninae</taxon>
        <taxon>Pyrophorini</taxon>
        <taxon>Ignelater</taxon>
    </lineage>
</organism>
<feature type="non-terminal residue" evidence="1">
    <location>
        <position position="150"/>
    </location>
</feature>
<dbReference type="InterPro" id="IPR032675">
    <property type="entry name" value="LRR_dom_sf"/>
</dbReference>
<accession>A0A8K0G6H3</accession>